<sequence length="207" mass="23651">KILQYHEKTNKVNLLACPDDGVTVLHDAVFNNHLAVVKLLTQAGDLDLLQAKTALGKTAGQLAKTNVMSQFINSELKQLQTAHDQENTLRPSQQAYDKLLSRNRRKYYIPMQECEQYLFYISLLVQVYIREHTLIWNNAFISNGKKLCTNCIVDAGCVEKFSQHLANLERHVKLMSGKQNLSQLCQLYITSMKLCISFSYVIQEDVL</sequence>
<dbReference type="AlphaFoldDB" id="A0A7D9LTA9"/>
<evidence type="ECO:0000313" key="2">
    <source>
        <dbReference type="Proteomes" id="UP001152795"/>
    </source>
</evidence>
<dbReference type="SUPFAM" id="SSF48403">
    <property type="entry name" value="Ankyrin repeat"/>
    <property type="match status" value="1"/>
</dbReference>
<dbReference type="GO" id="GO:0035861">
    <property type="term" value="C:site of double-strand break"/>
    <property type="evidence" value="ECO:0007669"/>
    <property type="project" value="TreeGrafter"/>
</dbReference>
<dbReference type="Gene3D" id="1.25.40.20">
    <property type="entry name" value="Ankyrin repeat-containing domain"/>
    <property type="match status" value="1"/>
</dbReference>
<name>A0A7D9LTA9_PARCT</name>
<proteinExistence type="predicted"/>
<dbReference type="GO" id="GO:0006974">
    <property type="term" value="P:DNA damage response"/>
    <property type="evidence" value="ECO:0007669"/>
    <property type="project" value="TreeGrafter"/>
</dbReference>
<organism evidence="1 2">
    <name type="scientific">Paramuricea clavata</name>
    <name type="common">Red gorgonian</name>
    <name type="synonym">Violescent sea-whip</name>
    <dbReference type="NCBI Taxonomy" id="317549"/>
    <lineage>
        <taxon>Eukaryota</taxon>
        <taxon>Metazoa</taxon>
        <taxon>Cnidaria</taxon>
        <taxon>Anthozoa</taxon>
        <taxon>Octocorallia</taxon>
        <taxon>Malacalcyonacea</taxon>
        <taxon>Plexauridae</taxon>
        <taxon>Paramuricea</taxon>
    </lineage>
</organism>
<protein>
    <submittedName>
        <fullName evidence="1">SMC5-SMC6 complex localization factor 1-like</fullName>
    </submittedName>
</protein>
<dbReference type="GO" id="GO:1990166">
    <property type="term" value="P:protein localization to site of double-strand break"/>
    <property type="evidence" value="ECO:0007669"/>
    <property type="project" value="TreeGrafter"/>
</dbReference>
<reference evidence="1" key="1">
    <citation type="submission" date="2020-04" db="EMBL/GenBank/DDBJ databases">
        <authorList>
            <person name="Alioto T."/>
            <person name="Alioto T."/>
            <person name="Gomez Garrido J."/>
        </authorList>
    </citation>
    <scope>NUCLEOTIDE SEQUENCE</scope>
    <source>
        <strain evidence="1">A484AB</strain>
    </source>
</reference>
<dbReference type="PANTHER" id="PTHR46677">
    <property type="entry name" value="SMC5-SMC6 COMPLEX LOCALIZATION FACTOR PROTEIN 1"/>
    <property type="match status" value="1"/>
</dbReference>
<dbReference type="InterPro" id="IPR002110">
    <property type="entry name" value="Ankyrin_rpt"/>
</dbReference>
<feature type="non-terminal residue" evidence="1">
    <location>
        <position position="1"/>
    </location>
</feature>
<keyword evidence="2" id="KW-1185">Reference proteome</keyword>
<dbReference type="Proteomes" id="UP001152795">
    <property type="component" value="Unassembled WGS sequence"/>
</dbReference>
<comment type="caution">
    <text evidence="1">The sequence shown here is derived from an EMBL/GenBank/DDBJ whole genome shotgun (WGS) entry which is preliminary data.</text>
</comment>
<dbReference type="InterPro" id="IPR036770">
    <property type="entry name" value="Ankyrin_rpt-contain_sf"/>
</dbReference>
<dbReference type="PANTHER" id="PTHR46677:SF1">
    <property type="entry name" value="SMC5-SMC6 COMPLEX LOCALIZATION FACTOR PROTEIN 1"/>
    <property type="match status" value="1"/>
</dbReference>
<accession>A0A7D9LTA9</accession>
<dbReference type="InterPro" id="IPR042479">
    <property type="entry name" value="Slf1"/>
</dbReference>
<gene>
    <name evidence="1" type="ORF">PACLA_8A043975</name>
</gene>
<evidence type="ECO:0000313" key="1">
    <source>
        <dbReference type="EMBL" id="CAB4038094.1"/>
    </source>
</evidence>
<dbReference type="PROSITE" id="PS50088">
    <property type="entry name" value="ANK_REPEAT"/>
    <property type="match status" value="1"/>
</dbReference>
<dbReference type="EMBL" id="CACRXK020023799">
    <property type="protein sequence ID" value="CAB4038094.1"/>
    <property type="molecule type" value="Genomic_DNA"/>
</dbReference>
<dbReference type="OrthoDB" id="273147at2759"/>
<dbReference type="GO" id="GO:0005634">
    <property type="term" value="C:nucleus"/>
    <property type="evidence" value="ECO:0007669"/>
    <property type="project" value="TreeGrafter"/>
</dbReference>
<dbReference type="GO" id="GO:2000781">
    <property type="term" value="P:positive regulation of double-strand break repair"/>
    <property type="evidence" value="ECO:0007669"/>
    <property type="project" value="InterPro"/>
</dbReference>
<dbReference type="PROSITE" id="PS50297">
    <property type="entry name" value="ANK_REP_REGION"/>
    <property type="match status" value="1"/>
</dbReference>